<proteinExistence type="predicted"/>
<dbReference type="STRING" id="871325.SAMN05444349_108118"/>
<reference evidence="1 2" key="1">
    <citation type="submission" date="2016-11" db="EMBL/GenBank/DDBJ databases">
        <authorList>
            <person name="Jaros S."/>
            <person name="Januszkiewicz K."/>
            <person name="Wedrychowicz H."/>
        </authorList>
    </citation>
    <scope>NUCLEOTIDE SEQUENCE [LARGE SCALE GENOMIC DNA]</scope>
    <source>
        <strain evidence="1 2">DSM 26883</strain>
    </source>
</reference>
<evidence type="ECO:0000313" key="2">
    <source>
        <dbReference type="Proteomes" id="UP000184436"/>
    </source>
</evidence>
<keyword evidence="2" id="KW-1185">Reference proteome</keyword>
<protein>
    <submittedName>
        <fullName evidence="1">PD-(D/E)XK nuclease superfamily protein</fullName>
    </submittedName>
</protein>
<dbReference type="AlphaFoldDB" id="A0A1M4XL40"/>
<organism evidence="1 2">
    <name type="scientific">Bacteroides faecichinchillae</name>
    <dbReference type="NCBI Taxonomy" id="871325"/>
    <lineage>
        <taxon>Bacteria</taxon>
        <taxon>Pseudomonadati</taxon>
        <taxon>Bacteroidota</taxon>
        <taxon>Bacteroidia</taxon>
        <taxon>Bacteroidales</taxon>
        <taxon>Bacteroidaceae</taxon>
        <taxon>Bacteroides</taxon>
    </lineage>
</organism>
<gene>
    <name evidence="1" type="ORF">SAMN05444349_108118</name>
</gene>
<evidence type="ECO:0000313" key="1">
    <source>
        <dbReference type="EMBL" id="SHE94205.1"/>
    </source>
</evidence>
<sequence>MKAENHTSQGQIELVLQTERFIYIIKFKLEGTAEEALKQINEKHYAQAFSANERKPIKIGVNFSNETINIKK</sequence>
<dbReference type="InterPro" id="IPR012547">
    <property type="entry name" value="PDDEXK_9"/>
</dbReference>
<name>A0A1M4XL40_9BACE</name>
<dbReference type="EMBL" id="FQVD01000008">
    <property type="protein sequence ID" value="SHE94205.1"/>
    <property type="molecule type" value="Genomic_DNA"/>
</dbReference>
<dbReference type="Pfam" id="PF08011">
    <property type="entry name" value="PDDEXK_9"/>
    <property type="match status" value="1"/>
</dbReference>
<dbReference type="Proteomes" id="UP000184436">
    <property type="component" value="Unassembled WGS sequence"/>
</dbReference>
<accession>A0A1M4XL40</accession>